<gene>
    <name evidence="2" type="ORF">Goari_005827</name>
</gene>
<sequence length="109" mass="12080">MKMRKSSIISFLLLLSLLLSSMKPGAEARGLLRDSKWQYSNGSKKIQKGRFKGTFLHAVKVSGPSLGVGHRYNNLQSIEVQKSGPSPGEGHNLFSQVHISARIKQSRLF</sequence>
<name>A0A7J8XL33_GOSAI</name>
<feature type="signal peptide" evidence="1">
    <location>
        <begin position="1"/>
        <end position="28"/>
    </location>
</feature>
<proteinExistence type="predicted"/>
<evidence type="ECO:0000313" key="2">
    <source>
        <dbReference type="EMBL" id="MBA0688016.1"/>
    </source>
</evidence>
<dbReference type="GO" id="GO:0050793">
    <property type="term" value="P:regulation of developmental process"/>
    <property type="evidence" value="ECO:0007669"/>
    <property type="project" value="InterPro"/>
</dbReference>
<keyword evidence="1" id="KW-0732">Signal</keyword>
<evidence type="ECO:0000313" key="3">
    <source>
        <dbReference type="Proteomes" id="UP000593577"/>
    </source>
</evidence>
<comment type="caution">
    <text evidence="2">The sequence shown here is derived from an EMBL/GenBank/DDBJ whole genome shotgun (WGS) entry which is preliminary data.</text>
</comment>
<evidence type="ECO:0000256" key="1">
    <source>
        <dbReference type="SAM" id="SignalP"/>
    </source>
</evidence>
<dbReference type="PANTHER" id="PTHR34663">
    <property type="entry name" value="OS06G0637400 PROTEIN"/>
    <property type="match status" value="1"/>
</dbReference>
<dbReference type="Proteomes" id="UP000593577">
    <property type="component" value="Unassembled WGS sequence"/>
</dbReference>
<accession>A0A7J8XL33</accession>
<feature type="chain" id="PRO_5029844987" evidence="1">
    <location>
        <begin position="29"/>
        <end position="109"/>
    </location>
</feature>
<organism evidence="2 3">
    <name type="scientific">Gossypium aridum</name>
    <name type="common">American cotton</name>
    <name type="synonym">Erioxylum aridum</name>
    <dbReference type="NCBI Taxonomy" id="34290"/>
    <lineage>
        <taxon>Eukaryota</taxon>
        <taxon>Viridiplantae</taxon>
        <taxon>Streptophyta</taxon>
        <taxon>Embryophyta</taxon>
        <taxon>Tracheophyta</taxon>
        <taxon>Spermatophyta</taxon>
        <taxon>Magnoliopsida</taxon>
        <taxon>eudicotyledons</taxon>
        <taxon>Gunneridae</taxon>
        <taxon>Pentapetalae</taxon>
        <taxon>rosids</taxon>
        <taxon>malvids</taxon>
        <taxon>Malvales</taxon>
        <taxon>Malvaceae</taxon>
        <taxon>Malvoideae</taxon>
        <taxon>Gossypium</taxon>
    </lineage>
</organism>
<protein>
    <submittedName>
        <fullName evidence="2">Uncharacterized protein</fullName>
    </submittedName>
</protein>
<dbReference type="PANTHER" id="PTHR34663:SF19">
    <property type="match status" value="1"/>
</dbReference>
<dbReference type="InterPro" id="IPR044700">
    <property type="entry name" value="PIP2/PIPL1"/>
</dbReference>
<reference evidence="2 3" key="1">
    <citation type="journal article" date="2019" name="Genome Biol. Evol.">
        <title>Insights into the evolution of the New World diploid cottons (Gossypium, subgenus Houzingenia) based on genome sequencing.</title>
        <authorList>
            <person name="Grover C.E."/>
            <person name="Arick M.A. 2nd"/>
            <person name="Thrash A."/>
            <person name="Conover J.L."/>
            <person name="Sanders W.S."/>
            <person name="Peterson D.G."/>
            <person name="Frelichowski J.E."/>
            <person name="Scheffler J.A."/>
            <person name="Scheffler B.E."/>
            <person name="Wendel J.F."/>
        </authorList>
    </citation>
    <scope>NUCLEOTIDE SEQUENCE [LARGE SCALE GENOMIC DNA]</scope>
    <source>
        <strain evidence="2">185</strain>
        <tissue evidence="2">Leaf</tissue>
    </source>
</reference>
<dbReference type="GO" id="GO:0045087">
    <property type="term" value="P:innate immune response"/>
    <property type="evidence" value="ECO:0007669"/>
    <property type="project" value="InterPro"/>
</dbReference>
<keyword evidence="3" id="KW-1185">Reference proteome</keyword>
<dbReference type="AlphaFoldDB" id="A0A7J8XL33"/>
<dbReference type="EMBL" id="JABFAA010000008">
    <property type="protein sequence ID" value="MBA0688016.1"/>
    <property type="molecule type" value="Genomic_DNA"/>
</dbReference>